<protein>
    <submittedName>
        <fullName evidence="1">Uncharacterized protein</fullName>
    </submittedName>
</protein>
<proteinExistence type="predicted"/>
<evidence type="ECO:0000313" key="1">
    <source>
        <dbReference type="EMBL" id="KAJ8404330.1"/>
    </source>
</evidence>
<dbReference type="Proteomes" id="UP001221898">
    <property type="component" value="Unassembled WGS sequence"/>
</dbReference>
<comment type="caution">
    <text evidence="1">The sequence shown here is derived from an EMBL/GenBank/DDBJ whole genome shotgun (WGS) entry which is preliminary data.</text>
</comment>
<keyword evidence="2" id="KW-1185">Reference proteome</keyword>
<dbReference type="AlphaFoldDB" id="A0AAD7SKJ5"/>
<reference evidence="1" key="1">
    <citation type="journal article" date="2023" name="Science">
        <title>Genome structures resolve the early diversification of teleost fishes.</title>
        <authorList>
            <person name="Parey E."/>
            <person name="Louis A."/>
            <person name="Montfort J."/>
            <person name="Bouchez O."/>
            <person name="Roques C."/>
            <person name="Iampietro C."/>
            <person name="Lluch J."/>
            <person name="Castinel A."/>
            <person name="Donnadieu C."/>
            <person name="Desvignes T."/>
            <person name="Floi Bucao C."/>
            <person name="Jouanno E."/>
            <person name="Wen M."/>
            <person name="Mejri S."/>
            <person name="Dirks R."/>
            <person name="Jansen H."/>
            <person name="Henkel C."/>
            <person name="Chen W.J."/>
            <person name="Zahm M."/>
            <person name="Cabau C."/>
            <person name="Klopp C."/>
            <person name="Thompson A.W."/>
            <person name="Robinson-Rechavi M."/>
            <person name="Braasch I."/>
            <person name="Lecointre G."/>
            <person name="Bobe J."/>
            <person name="Postlethwait J.H."/>
            <person name="Berthelot C."/>
            <person name="Roest Crollius H."/>
            <person name="Guiguen Y."/>
        </authorList>
    </citation>
    <scope>NUCLEOTIDE SEQUENCE</scope>
    <source>
        <strain evidence="1">NC1722</strain>
    </source>
</reference>
<dbReference type="EMBL" id="JAINUG010000054">
    <property type="protein sequence ID" value="KAJ8404330.1"/>
    <property type="molecule type" value="Genomic_DNA"/>
</dbReference>
<gene>
    <name evidence="1" type="ORF">AAFF_G00341030</name>
</gene>
<sequence length="151" mass="16843">MSSHHMYNHILTSHGHQETRGIFAFRFFCYRAIKALSPSVLCAVYSRGCVATLEIFVPEATCHSYISSVDGKKAPDKALQVTSWPARLVFRRPGDDQGRGGRAGVRAVACFTLIGQSADRLTEEAMPVVRSSYVRDESLLRQRRDILPLTT</sequence>
<evidence type="ECO:0000313" key="2">
    <source>
        <dbReference type="Proteomes" id="UP001221898"/>
    </source>
</evidence>
<accession>A0AAD7SKJ5</accession>
<name>A0AAD7SKJ5_9TELE</name>
<organism evidence="1 2">
    <name type="scientific">Aldrovandia affinis</name>
    <dbReference type="NCBI Taxonomy" id="143900"/>
    <lineage>
        <taxon>Eukaryota</taxon>
        <taxon>Metazoa</taxon>
        <taxon>Chordata</taxon>
        <taxon>Craniata</taxon>
        <taxon>Vertebrata</taxon>
        <taxon>Euteleostomi</taxon>
        <taxon>Actinopterygii</taxon>
        <taxon>Neopterygii</taxon>
        <taxon>Teleostei</taxon>
        <taxon>Notacanthiformes</taxon>
        <taxon>Halosauridae</taxon>
        <taxon>Aldrovandia</taxon>
    </lineage>
</organism>